<evidence type="ECO:0000313" key="2">
    <source>
        <dbReference type="Proteomes" id="UP001162836"/>
    </source>
</evidence>
<reference evidence="1 2" key="1">
    <citation type="journal article" date="2023" name="Antonie Van Leeuwenhoek">
        <title>Unveiling the genomic potential of a novel thermostable glycoside hydrolases producing Neobacillus sedimentimangrovi UE25.</title>
        <authorList>
            <person name="Ejaz U."/>
            <person name="Saleem F."/>
            <person name="Rashid R."/>
            <person name="Hasan K.A."/>
            <person name="Syed M.N."/>
            <person name="Sohail M."/>
        </authorList>
    </citation>
    <scope>NUCLEOTIDE SEQUENCE [LARGE SCALE GENOMIC DNA]</scope>
    <source>
        <strain evidence="1 2">UE25</strain>
    </source>
</reference>
<keyword evidence="2" id="KW-1185">Reference proteome</keyword>
<sequence>MRGVLHMMGINHMKLIRAQGLDMSINDKEEIMKSTEKELVDYINWQFSK</sequence>
<dbReference type="EMBL" id="JAJODE010000051">
    <property type="protein sequence ID" value="MCD4840050.1"/>
    <property type="molecule type" value="Genomic_DNA"/>
</dbReference>
<evidence type="ECO:0000313" key="1">
    <source>
        <dbReference type="EMBL" id="MCD4840050.1"/>
    </source>
</evidence>
<name>A0ABS8QLX2_9BACI</name>
<gene>
    <name evidence="1" type="ORF">LRS37_14435</name>
</gene>
<dbReference type="Proteomes" id="UP001162836">
    <property type="component" value="Unassembled WGS sequence"/>
</dbReference>
<comment type="caution">
    <text evidence="1">The sequence shown here is derived from an EMBL/GenBank/DDBJ whole genome shotgun (WGS) entry which is preliminary data.</text>
</comment>
<protein>
    <submittedName>
        <fullName evidence="1">Uncharacterized protein</fullName>
    </submittedName>
</protein>
<organism evidence="1 2">
    <name type="scientific">Neobacillus sedimentimangrovi</name>
    <dbReference type="NCBI Taxonomy" id="2699460"/>
    <lineage>
        <taxon>Bacteria</taxon>
        <taxon>Bacillati</taxon>
        <taxon>Bacillota</taxon>
        <taxon>Bacilli</taxon>
        <taxon>Bacillales</taxon>
        <taxon>Bacillaceae</taxon>
        <taxon>Neobacillus</taxon>
    </lineage>
</organism>
<proteinExistence type="predicted"/>
<accession>A0ABS8QLX2</accession>